<protein>
    <recommendedName>
        <fullName evidence="3">HTH merR-type domain-containing protein</fullName>
    </recommendedName>
</protein>
<name>A0A0U2NPX3_9ENTE</name>
<dbReference type="RefSeq" id="WP_208930053.1">
    <property type="nucleotide sequence ID" value="NZ_CP013655.1"/>
</dbReference>
<dbReference type="PANTHER" id="PTHR30204">
    <property type="entry name" value="REDOX-CYCLING DRUG-SENSING TRANSCRIPTIONAL ACTIVATOR SOXR"/>
    <property type="match status" value="1"/>
</dbReference>
<reference evidence="5" key="1">
    <citation type="submission" date="2015-12" db="EMBL/GenBank/DDBJ databases">
        <authorList>
            <person name="Lauer A."/>
            <person name="Humrighouse B."/>
            <person name="Loparev V."/>
            <person name="Shewmaker P.L."/>
            <person name="Whitney A.M."/>
            <person name="McLaughlin R.W."/>
        </authorList>
    </citation>
    <scope>NUCLEOTIDE SEQUENCE [LARGE SCALE GENOMIC DNA]</scope>
    <source>
        <strain evidence="5">LMG 26678</strain>
    </source>
</reference>
<keyword evidence="5" id="KW-1185">Reference proteome</keyword>
<feature type="coiled-coil region" evidence="2">
    <location>
        <begin position="84"/>
        <end position="111"/>
    </location>
</feature>
<accession>A0A0U2NPX3</accession>
<dbReference type="SMART" id="SM00422">
    <property type="entry name" value="HTH_MERR"/>
    <property type="match status" value="1"/>
</dbReference>
<feature type="domain" description="HTH merR-type" evidence="3">
    <location>
        <begin position="3"/>
        <end position="72"/>
    </location>
</feature>
<dbReference type="InterPro" id="IPR009061">
    <property type="entry name" value="DNA-bd_dom_put_sf"/>
</dbReference>
<dbReference type="PANTHER" id="PTHR30204:SF82">
    <property type="entry name" value="TRANSCRIPTIONAL REGULATOR, MERR FAMILY"/>
    <property type="match status" value="1"/>
</dbReference>
<keyword evidence="2" id="KW-0175">Coiled coil</keyword>
<dbReference type="Gene3D" id="1.10.1660.10">
    <property type="match status" value="1"/>
</dbReference>
<keyword evidence="1" id="KW-0238">DNA-binding</keyword>
<dbReference type="InterPro" id="IPR047057">
    <property type="entry name" value="MerR_fam"/>
</dbReference>
<dbReference type="Proteomes" id="UP000067523">
    <property type="component" value="Chromosome"/>
</dbReference>
<dbReference type="InterPro" id="IPR000551">
    <property type="entry name" value="MerR-type_HTH_dom"/>
</dbReference>
<evidence type="ECO:0000313" key="4">
    <source>
        <dbReference type="EMBL" id="ALS36834.1"/>
    </source>
</evidence>
<dbReference type="SUPFAM" id="SSF46955">
    <property type="entry name" value="Putative DNA-binding domain"/>
    <property type="match status" value="1"/>
</dbReference>
<dbReference type="STRING" id="118060.ATZ35_06595"/>
<evidence type="ECO:0000256" key="2">
    <source>
        <dbReference type="SAM" id="Coils"/>
    </source>
</evidence>
<dbReference type="GO" id="GO:0003677">
    <property type="term" value="F:DNA binding"/>
    <property type="evidence" value="ECO:0007669"/>
    <property type="project" value="UniProtKB-KW"/>
</dbReference>
<gene>
    <name evidence="4" type="ORF">ATZ35_06595</name>
</gene>
<dbReference type="CDD" id="cd01109">
    <property type="entry name" value="HTH_YyaN"/>
    <property type="match status" value="1"/>
</dbReference>
<dbReference type="PROSITE" id="PS50937">
    <property type="entry name" value="HTH_MERR_2"/>
    <property type="match status" value="1"/>
</dbReference>
<organism evidence="4 5">
    <name type="scientific">Enterococcus rotai</name>
    <dbReference type="NCBI Taxonomy" id="118060"/>
    <lineage>
        <taxon>Bacteria</taxon>
        <taxon>Bacillati</taxon>
        <taxon>Bacillota</taxon>
        <taxon>Bacilli</taxon>
        <taxon>Lactobacillales</taxon>
        <taxon>Enterococcaceae</taxon>
        <taxon>Enterococcus</taxon>
    </lineage>
</organism>
<proteinExistence type="predicted"/>
<dbReference type="Pfam" id="PF13411">
    <property type="entry name" value="MerR_1"/>
    <property type="match status" value="1"/>
</dbReference>
<dbReference type="KEGG" id="erx:ATZ35_06595"/>
<evidence type="ECO:0000313" key="5">
    <source>
        <dbReference type="Proteomes" id="UP000067523"/>
    </source>
</evidence>
<evidence type="ECO:0000256" key="1">
    <source>
        <dbReference type="ARBA" id="ARBA00023125"/>
    </source>
</evidence>
<dbReference type="GO" id="GO:0003700">
    <property type="term" value="F:DNA-binding transcription factor activity"/>
    <property type="evidence" value="ECO:0007669"/>
    <property type="project" value="InterPro"/>
</dbReference>
<dbReference type="AlphaFoldDB" id="A0A0U2NPX3"/>
<sequence>MKTYTVKEVSEMMNISPYTLRFYDKKGLFPFVKRNSKNVREFNEEDLEWVYIVMCLRATGLSISNVQYYINLFRQGDDTVKKRLELLIEQRQIIKKQLAELKQKSEMLEYKIAVYQGMIDGNKVRLHNPISEKVKKREQINNSKLRLI</sequence>
<dbReference type="EMBL" id="CP013655">
    <property type="protein sequence ID" value="ALS36834.1"/>
    <property type="molecule type" value="Genomic_DNA"/>
</dbReference>
<evidence type="ECO:0000259" key="3">
    <source>
        <dbReference type="PROSITE" id="PS50937"/>
    </source>
</evidence>